<sequence length="74" mass="8427">PLRGSSNQIYIVSPYQTPCKNLVPKTKIQKICWQTTGARGSLQRNTEVKIHLSKDYLGDTLSFIRIINTVNSYE</sequence>
<dbReference type="AlphaFoldDB" id="A0A0K2TJW4"/>
<name>A0A0K2TJW4_LEPSM</name>
<accession>A0A0K2TJW4</accession>
<dbReference type="EMBL" id="HACA01008561">
    <property type="protein sequence ID" value="CDW25922.1"/>
    <property type="molecule type" value="Transcribed_RNA"/>
</dbReference>
<reference evidence="1" key="1">
    <citation type="submission" date="2014-05" db="EMBL/GenBank/DDBJ databases">
        <authorList>
            <person name="Chronopoulou M."/>
        </authorList>
    </citation>
    <scope>NUCLEOTIDE SEQUENCE</scope>
    <source>
        <tissue evidence="1">Whole organism</tissue>
    </source>
</reference>
<protein>
    <submittedName>
        <fullName evidence="1">Uncharacterized protein</fullName>
    </submittedName>
</protein>
<proteinExistence type="predicted"/>
<organism evidence="1">
    <name type="scientific">Lepeophtheirus salmonis</name>
    <name type="common">Salmon louse</name>
    <name type="synonym">Caligus salmonis</name>
    <dbReference type="NCBI Taxonomy" id="72036"/>
    <lineage>
        <taxon>Eukaryota</taxon>
        <taxon>Metazoa</taxon>
        <taxon>Ecdysozoa</taxon>
        <taxon>Arthropoda</taxon>
        <taxon>Crustacea</taxon>
        <taxon>Multicrustacea</taxon>
        <taxon>Hexanauplia</taxon>
        <taxon>Copepoda</taxon>
        <taxon>Siphonostomatoida</taxon>
        <taxon>Caligidae</taxon>
        <taxon>Lepeophtheirus</taxon>
    </lineage>
</organism>
<feature type="non-terminal residue" evidence="1">
    <location>
        <position position="1"/>
    </location>
</feature>
<evidence type="ECO:0000313" key="1">
    <source>
        <dbReference type="EMBL" id="CDW25922.1"/>
    </source>
</evidence>